<evidence type="ECO:0000313" key="11">
    <source>
        <dbReference type="Proteomes" id="UP000248961"/>
    </source>
</evidence>
<reference evidence="10 11" key="1">
    <citation type="submission" date="2018-02" db="EMBL/GenBank/DDBJ databases">
        <title>The genomes of Aspergillus section Nigri reveals drivers in fungal speciation.</title>
        <authorList>
            <consortium name="DOE Joint Genome Institute"/>
            <person name="Vesth T.C."/>
            <person name="Nybo J."/>
            <person name="Theobald S."/>
            <person name="Brandl J."/>
            <person name="Frisvad J.C."/>
            <person name="Nielsen K.F."/>
            <person name="Lyhne E.K."/>
            <person name="Kogle M.E."/>
            <person name="Kuo A."/>
            <person name="Riley R."/>
            <person name="Clum A."/>
            <person name="Nolan M."/>
            <person name="Lipzen A."/>
            <person name="Salamov A."/>
            <person name="Henrissat B."/>
            <person name="Wiebenga A."/>
            <person name="De vries R.P."/>
            <person name="Grigoriev I.V."/>
            <person name="Mortensen U.H."/>
            <person name="Andersen M.R."/>
            <person name="Baker S.E."/>
        </authorList>
    </citation>
    <scope>NUCLEOTIDE SEQUENCE [LARGE SCALE GENOMIC DNA]</scope>
    <source>
        <strain evidence="10 11">CBS 101889</strain>
    </source>
</reference>
<evidence type="ECO:0000256" key="6">
    <source>
        <dbReference type="ARBA" id="ARBA00023157"/>
    </source>
</evidence>
<dbReference type="GO" id="GO:0003723">
    <property type="term" value="F:RNA binding"/>
    <property type="evidence" value="ECO:0007669"/>
    <property type="project" value="InterPro"/>
</dbReference>
<sequence length="179" mass="19683">MLSQFKVLFTLSLFLAGPAFQALAYPYPGAHLDDGEMTNLFIRGGTSSLTVRVGTQPTSGLTCPATNNGENRDYAEHAYTAGQIKAAMTEGATLAAKGKQLGKSLYPHNYKNRERLPFTCGKHKMEFPIQTDGKVYDGGLTDNIPDRVIYDYSKDSKDFKVTFCGVIRHGPTEKFLKCT</sequence>
<evidence type="ECO:0000256" key="3">
    <source>
        <dbReference type="ARBA" id="ARBA00022722"/>
    </source>
</evidence>
<dbReference type="GO" id="GO:0046589">
    <property type="term" value="F:ribonuclease T1 activity"/>
    <property type="evidence" value="ECO:0007669"/>
    <property type="project" value="UniProtKB-EC"/>
</dbReference>
<keyword evidence="3" id="KW-0540">Nuclease</keyword>
<dbReference type="EMBL" id="KZ824269">
    <property type="protein sequence ID" value="RAL16216.1"/>
    <property type="molecule type" value="Genomic_DNA"/>
</dbReference>
<comment type="similarity">
    <text evidence="1">Belongs to the ribonuclease N1/T1 family.</text>
</comment>
<dbReference type="VEuPathDB" id="FungiDB:BO97DRAFT_420529"/>
<dbReference type="GeneID" id="37200951"/>
<keyword evidence="4" id="KW-0255">Endonuclease</keyword>
<dbReference type="Proteomes" id="UP000248961">
    <property type="component" value="Unassembled WGS sequence"/>
</dbReference>
<dbReference type="InterPro" id="IPR000026">
    <property type="entry name" value="N1-like"/>
</dbReference>
<comment type="catalytic activity">
    <reaction evidence="8">
        <text>[RNA] containing guanosine + H2O = an [RNA fragment]-3'-guanosine-3'-phosphate + a 5'-hydroxy-ribonucleotide-3'-[RNA fragment].</text>
        <dbReference type="EC" id="4.6.1.24"/>
    </reaction>
</comment>
<evidence type="ECO:0000256" key="2">
    <source>
        <dbReference type="ARBA" id="ARBA00012549"/>
    </source>
</evidence>
<keyword evidence="7" id="KW-0456">Lyase</keyword>
<evidence type="ECO:0000256" key="7">
    <source>
        <dbReference type="ARBA" id="ARBA00023239"/>
    </source>
</evidence>
<keyword evidence="5" id="KW-0378">Hydrolase</keyword>
<keyword evidence="11" id="KW-1185">Reference proteome</keyword>
<evidence type="ECO:0000256" key="4">
    <source>
        <dbReference type="ARBA" id="ARBA00022759"/>
    </source>
</evidence>
<dbReference type="EC" id="4.6.1.24" evidence="2"/>
<feature type="chain" id="PRO_5017284564" description="ribonuclease T1" evidence="9">
    <location>
        <begin position="25"/>
        <end position="179"/>
    </location>
</feature>
<dbReference type="PANTHER" id="PTHR42104:SF1">
    <property type="entry name" value="EXTRACELLULAR GUANYL-SPECIFIC RIBONUCLEASE RNTA (AFU_ORTHOLOGUE AFUA_4G03230)"/>
    <property type="match status" value="1"/>
</dbReference>
<evidence type="ECO:0000256" key="5">
    <source>
        <dbReference type="ARBA" id="ARBA00022801"/>
    </source>
</evidence>
<dbReference type="SUPFAM" id="SSF53933">
    <property type="entry name" value="Microbial ribonucleases"/>
    <property type="match status" value="1"/>
</dbReference>
<name>A0A395I8B5_ASPHC</name>
<protein>
    <recommendedName>
        <fullName evidence="2">ribonuclease T1</fullName>
        <ecNumber evidence="2">4.6.1.24</ecNumber>
    </recommendedName>
</protein>
<proteinExistence type="inferred from homology"/>
<dbReference type="PANTHER" id="PTHR42104">
    <property type="entry name" value="EXTRACELLULAR GUANYL-SPECIFIC RIBONUCLEASE RNTA (AFU_ORTHOLOGUE AFUA_4G03230)"/>
    <property type="match status" value="1"/>
</dbReference>
<dbReference type="OrthoDB" id="5425539at2759"/>
<dbReference type="Pfam" id="PF00545">
    <property type="entry name" value="Ribonuclease"/>
    <property type="match status" value="1"/>
</dbReference>
<accession>A0A395I8B5</accession>
<evidence type="ECO:0000313" key="10">
    <source>
        <dbReference type="EMBL" id="RAL16216.1"/>
    </source>
</evidence>
<dbReference type="Gene3D" id="3.10.450.30">
    <property type="entry name" value="Microbial ribonucleases"/>
    <property type="match status" value="1"/>
</dbReference>
<feature type="signal peptide" evidence="9">
    <location>
        <begin position="1"/>
        <end position="24"/>
    </location>
</feature>
<organism evidence="10 11">
    <name type="scientific">Aspergillus homomorphus (strain CBS 101889)</name>
    <dbReference type="NCBI Taxonomy" id="1450537"/>
    <lineage>
        <taxon>Eukaryota</taxon>
        <taxon>Fungi</taxon>
        <taxon>Dikarya</taxon>
        <taxon>Ascomycota</taxon>
        <taxon>Pezizomycotina</taxon>
        <taxon>Eurotiomycetes</taxon>
        <taxon>Eurotiomycetidae</taxon>
        <taxon>Eurotiales</taxon>
        <taxon>Aspergillaceae</taxon>
        <taxon>Aspergillus</taxon>
        <taxon>Aspergillus subgen. Circumdati</taxon>
    </lineage>
</organism>
<dbReference type="RefSeq" id="XP_025555370.1">
    <property type="nucleotide sequence ID" value="XM_025696662.1"/>
</dbReference>
<evidence type="ECO:0000256" key="1">
    <source>
        <dbReference type="ARBA" id="ARBA00009006"/>
    </source>
</evidence>
<dbReference type="GO" id="GO:0016787">
    <property type="term" value="F:hydrolase activity"/>
    <property type="evidence" value="ECO:0007669"/>
    <property type="project" value="UniProtKB-KW"/>
</dbReference>
<gene>
    <name evidence="10" type="ORF">BO97DRAFT_420529</name>
</gene>
<evidence type="ECO:0000256" key="8">
    <source>
        <dbReference type="ARBA" id="ARBA00034015"/>
    </source>
</evidence>
<evidence type="ECO:0000256" key="9">
    <source>
        <dbReference type="SAM" id="SignalP"/>
    </source>
</evidence>
<keyword evidence="6" id="KW-1015">Disulfide bond</keyword>
<dbReference type="InterPro" id="IPR016191">
    <property type="entry name" value="Ribonuclease/ribotoxin"/>
</dbReference>
<dbReference type="AlphaFoldDB" id="A0A395I8B5"/>
<keyword evidence="9" id="KW-0732">Signal</keyword>